<protein>
    <submittedName>
        <fullName evidence="1">Uncharacterized protein</fullName>
    </submittedName>
</protein>
<name>A0A835M5X2_9MAGN</name>
<comment type="caution">
    <text evidence="1">The sequence shown here is derived from an EMBL/GenBank/DDBJ whole genome shotgun (WGS) entry which is preliminary data.</text>
</comment>
<dbReference type="EMBL" id="JADFTS010000002">
    <property type="protein sequence ID" value="KAF9620858.1"/>
    <property type="molecule type" value="Genomic_DNA"/>
</dbReference>
<organism evidence="1 2">
    <name type="scientific">Coptis chinensis</name>
    <dbReference type="NCBI Taxonomy" id="261450"/>
    <lineage>
        <taxon>Eukaryota</taxon>
        <taxon>Viridiplantae</taxon>
        <taxon>Streptophyta</taxon>
        <taxon>Embryophyta</taxon>
        <taxon>Tracheophyta</taxon>
        <taxon>Spermatophyta</taxon>
        <taxon>Magnoliopsida</taxon>
        <taxon>Ranunculales</taxon>
        <taxon>Ranunculaceae</taxon>
        <taxon>Coptidoideae</taxon>
        <taxon>Coptis</taxon>
    </lineage>
</organism>
<evidence type="ECO:0000313" key="2">
    <source>
        <dbReference type="Proteomes" id="UP000631114"/>
    </source>
</evidence>
<dbReference type="Proteomes" id="UP000631114">
    <property type="component" value="Unassembled WGS sequence"/>
</dbReference>
<proteinExistence type="predicted"/>
<gene>
    <name evidence="1" type="ORF">IFM89_015099</name>
</gene>
<keyword evidence="2" id="KW-1185">Reference proteome</keyword>
<accession>A0A835M5X2</accession>
<evidence type="ECO:0000313" key="1">
    <source>
        <dbReference type="EMBL" id="KAF9620858.1"/>
    </source>
</evidence>
<sequence length="202" mass="22327">NKVRAVRGGIVVSLMRLLTDAASGMVDEEVGAHHSLLGYFYGFLYVVSVLRNQVINEETSVRHATTQEEFINGITDVGGVCGNRRRQPALLRLALDDVSYSCPLILPSSNTFALTHCPLSFHCAFSSANAAVCLIVGRMEQELDCLQEMILANRQSSARSKERKMRGEDSWSLDISVGGLFSALLGCDLELLYEDYIEMVCW</sequence>
<reference evidence="1 2" key="1">
    <citation type="submission" date="2020-10" db="EMBL/GenBank/DDBJ databases">
        <title>The Coptis chinensis genome and diversification of protoberbering-type alkaloids.</title>
        <authorList>
            <person name="Wang B."/>
            <person name="Shu S."/>
            <person name="Song C."/>
            <person name="Liu Y."/>
        </authorList>
    </citation>
    <scope>NUCLEOTIDE SEQUENCE [LARGE SCALE GENOMIC DNA]</scope>
    <source>
        <strain evidence="1">HL-2020</strain>
        <tissue evidence="1">Leaf</tissue>
    </source>
</reference>
<feature type="non-terminal residue" evidence="1">
    <location>
        <position position="1"/>
    </location>
</feature>
<dbReference type="AlphaFoldDB" id="A0A835M5X2"/>